<dbReference type="KEGG" id="bqy:MUS_2273"/>
<organism evidence="4 5">
    <name type="scientific">Bacillus amyloliquefaciens (strain Y2)</name>
    <name type="common">Bacillus amyloliquefaciens subsp. plantarum (strain B9601-Y2)</name>
    <dbReference type="NCBI Taxonomy" id="1155777"/>
    <lineage>
        <taxon>Bacteria</taxon>
        <taxon>Bacillati</taxon>
        <taxon>Bacillota</taxon>
        <taxon>Bacilli</taxon>
        <taxon>Bacillales</taxon>
        <taxon>Bacillaceae</taxon>
        <taxon>Bacillus</taxon>
        <taxon>Bacillus amyloliquefaciens group</taxon>
    </lineage>
</organism>
<dbReference type="PROSITE" id="PS01031">
    <property type="entry name" value="SHSP"/>
    <property type="match status" value="1"/>
</dbReference>
<dbReference type="PATRIC" id="fig|1126211.3.peg.2171"/>
<dbReference type="CDD" id="cd06464">
    <property type="entry name" value="ACD_sHsps-like"/>
    <property type="match status" value="1"/>
</dbReference>
<dbReference type="SUPFAM" id="SSF49764">
    <property type="entry name" value="HSP20-like chaperones"/>
    <property type="match status" value="1"/>
</dbReference>
<comment type="similarity">
    <text evidence="1 2">Belongs to the small heat shock protein (HSP20) family.</text>
</comment>
<dbReference type="AlphaFoldDB" id="I2C6E5"/>
<evidence type="ECO:0000256" key="2">
    <source>
        <dbReference type="RuleBase" id="RU003616"/>
    </source>
</evidence>
<protein>
    <recommendedName>
        <fullName evidence="3">SHSP domain-containing protein</fullName>
    </recommendedName>
</protein>
<evidence type="ECO:0000259" key="3">
    <source>
        <dbReference type="PROSITE" id="PS01031"/>
    </source>
</evidence>
<name>I2C6E5_BACAY</name>
<dbReference type="Gene3D" id="2.60.40.790">
    <property type="match status" value="1"/>
</dbReference>
<accession>I2C6E5</accession>
<dbReference type="InterPro" id="IPR002068">
    <property type="entry name" value="A-crystallin/Hsp20_dom"/>
</dbReference>
<proteinExistence type="inferred from homology"/>
<reference evidence="4 5" key="1">
    <citation type="journal article" date="2012" name="J. Biotechnol.">
        <title>Genome sequence of the plant growth promoting strain Bacillus amyloliquefaciens subsp. plantarum B9601-Y2 and expression of mersacidin and other secondary metabolites.</title>
        <authorList>
            <person name="He P."/>
            <person name="Hao K."/>
            <person name="Blom J."/>
            <person name="Ruckert C."/>
            <person name="Vater J."/>
            <person name="Mao Z."/>
            <person name="Wu Y."/>
            <person name="Hou M."/>
            <person name="He P."/>
            <person name="He Y."/>
            <person name="Borriss R."/>
        </authorList>
    </citation>
    <scope>NUCLEOTIDE SEQUENCE [LARGE SCALE GENOMIC DNA]</scope>
    <source>
        <strain evidence="4">Y2</strain>
    </source>
</reference>
<dbReference type="HOGENOM" id="CLU_046737_11_0_9"/>
<dbReference type="InterPro" id="IPR008978">
    <property type="entry name" value="HSP20-like_chaperone"/>
</dbReference>
<sequence>MYAGCYDRMLRQGAIKMDFDKMKQWMEMAQNMSGGDFWKNVFDDEQLKSFQNGHSHFPFQQGDGQMRRNEDAFPLIDIVETHDELQFLLYLPGYRKQDVQLLSYGEYIVVKGTRKSFFNEQDFKQKTGKYGDFEKKLDLPHSAQGTKGMQAVFKDGILYISIAKHLGDASQIIIEG</sequence>
<dbReference type="EMBL" id="CP003332">
    <property type="protein sequence ID" value="AFJ62219.1"/>
    <property type="molecule type" value="Genomic_DNA"/>
</dbReference>
<evidence type="ECO:0000256" key="1">
    <source>
        <dbReference type="PROSITE-ProRule" id="PRU00285"/>
    </source>
</evidence>
<evidence type="ECO:0000313" key="5">
    <source>
        <dbReference type="Proteomes" id="UP000002878"/>
    </source>
</evidence>
<dbReference type="Pfam" id="PF00011">
    <property type="entry name" value="HSP20"/>
    <property type="match status" value="1"/>
</dbReference>
<feature type="domain" description="SHSP" evidence="3">
    <location>
        <begin position="67"/>
        <end position="176"/>
    </location>
</feature>
<gene>
    <name evidence="4" type="ORF">MUS_2273</name>
</gene>
<evidence type="ECO:0000313" key="4">
    <source>
        <dbReference type="EMBL" id="AFJ62219.1"/>
    </source>
</evidence>
<dbReference type="Proteomes" id="UP000002878">
    <property type="component" value="Chromosome"/>
</dbReference>